<dbReference type="OrthoDB" id="1937736at2"/>
<evidence type="ECO:0000256" key="1">
    <source>
        <dbReference type="SAM" id="SignalP"/>
    </source>
</evidence>
<dbReference type="InterPro" id="IPR024984">
    <property type="entry name" value="DUF3888"/>
</dbReference>
<name>A0A5D4TH58_9BACI</name>
<gene>
    <name evidence="2" type="ORF">FZC75_05825</name>
</gene>
<feature type="chain" id="PRO_5038743793" evidence="1">
    <location>
        <begin position="20"/>
        <end position="134"/>
    </location>
</feature>
<reference evidence="2 3" key="1">
    <citation type="submission" date="2019-08" db="EMBL/GenBank/DDBJ databases">
        <title>Bacillus genomes from the desert of Cuatro Cienegas, Coahuila.</title>
        <authorList>
            <person name="Olmedo-Alvarez G."/>
        </authorList>
    </citation>
    <scope>NUCLEOTIDE SEQUENCE [LARGE SCALE GENOMIC DNA]</scope>
    <source>
        <strain evidence="2 3">CH98b_3T</strain>
    </source>
</reference>
<dbReference type="RefSeq" id="WP_148978726.1">
    <property type="nucleotide sequence ID" value="NZ_JBNILI010000016.1"/>
</dbReference>
<comment type="caution">
    <text evidence="2">The sequence shown here is derived from an EMBL/GenBank/DDBJ whole genome shotgun (WGS) entry which is preliminary data.</text>
</comment>
<accession>A0A5D4TH58</accession>
<dbReference type="Pfam" id="PF13027">
    <property type="entry name" value="DUF3888"/>
    <property type="match status" value="1"/>
</dbReference>
<dbReference type="EMBL" id="VTET01000002">
    <property type="protein sequence ID" value="TYS73832.1"/>
    <property type="molecule type" value="Genomic_DNA"/>
</dbReference>
<keyword evidence="1" id="KW-0732">Signal</keyword>
<dbReference type="AlphaFoldDB" id="A0A5D4TH58"/>
<proteinExistence type="predicted"/>
<dbReference type="Proteomes" id="UP000324517">
    <property type="component" value="Unassembled WGS sequence"/>
</dbReference>
<evidence type="ECO:0000313" key="3">
    <source>
        <dbReference type="Proteomes" id="UP000324517"/>
    </source>
</evidence>
<protein>
    <submittedName>
        <fullName evidence="2">DUF3888 domain-containing protein</fullName>
    </submittedName>
</protein>
<evidence type="ECO:0000313" key="2">
    <source>
        <dbReference type="EMBL" id="TYS73832.1"/>
    </source>
</evidence>
<organism evidence="2 3">
    <name type="scientific">Sutcliffiella horikoshii</name>
    <dbReference type="NCBI Taxonomy" id="79883"/>
    <lineage>
        <taxon>Bacteria</taxon>
        <taxon>Bacillati</taxon>
        <taxon>Bacillota</taxon>
        <taxon>Bacilli</taxon>
        <taxon>Bacillales</taxon>
        <taxon>Bacillaceae</taxon>
        <taxon>Sutcliffiella</taxon>
    </lineage>
</organism>
<feature type="signal peptide" evidence="1">
    <location>
        <begin position="1"/>
        <end position="19"/>
    </location>
</feature>
<sequence>MNKLLIVFFLLFFSLCNQAEGSLITEPTRENLLEDTVIMFLYPYMREAVQEEFGPEEQLNKGIWCQRINTISKVKGSNYIEIEAEFVTYTGAHNSPQHLFDIKVVNDVNGWSLARVNMQAKPEMYNCRFPVQKQ</sequence>